<dbReference type="InterPro" id="IPR005537">
    <property type="entry name" value="RAMP_III_fam"/>
</dbReference>
<evidence type="ECO:0000313" key="3">
    <source>
        <dbReference type="EMBL" id="KST66165.1"/>
    </source>
</evidence>
<dbReference type="GO" id="GO:0051607">
    <property type="term" value="P:defense response to virus"/>
    <property type="evidence" value="ECO:0007669"/>
    <property type="project" value="UniProtKB-KW"/>
</dbReference>
<dbReference type="PANTHER" id="PTHR35579">
    <property type="entry name" value="CRISPR SYSTEM CMS ENDORIBONUCLEASE CSM3"/>
    <property type="match status" value="1"/>
</dbReference>
<protein>
    <recommendedName>
        <fullName evidence="2">CRISPR type III-associated protein domain-containing protein</fullName>
    </recommendedName>
</protein>
<dbReference type="AlphaFoldDB" id="A0A0V7ZN95"/>
<sequence length="389" mass="43076">MGKTGSGEIFRYDAIDSGQTFQAVIVCEEIDPHLLELLQKSSDLWLGGSQSAGYGHTRITDITAHENWNEVESPDIRTEHEDFTITLLSDLILRDERGHYAVIPPSSKQKYAPITKVLEAKLGVKLKSNALGVSLNEEDKQDKRHRITIIGVFSLASPLLIRSGQASSDRAPDVVHLKSKRSGSDDLKPILPGTSLAGVLRHRGERIINTLKQNINQNQNQDQNQNTNIINEIFGFSDENTKQAKASRLIVDEAEINNTTDLVQNRIAINRFTGGALYGALFDEQPIFGNDETRLVIKLELRQPKDSEIGLLLLLLKDLWTSDLPVGGTSSIGRGRLQGKHATINFDNKTWEISQDSKNKSLTVDGGEDLAKLEELEKFVAALHQEVSA</sequence>
<proteinExistence type="predicted"/>
<dbReference type="Pfam" id="PF03787">
    <property type="entry name" value="RAMPs"/>
    <property type="match status" value="1"/>
</dbReference>
<dbReference type="Proteomes" id="UP000053372">
    <property type="component" value="Unassembled WGS sequence"/>
</dbReference>
<dbReference type="RefSeq" id="WP_058183855.1">
    <property type="nucleotide sequence ID" value="NZ_LMTZ01000099.1"/>
</dbReference>
<evidence type="ECO:0000259" key="2">
    <source>
        <dbReference type="Pfam" id="PF03787"/>
    </source>
</evidence>
<accession>A0A0V7ZN95</accession>
<name>A0A0V7ZN95_9CYAN</name>
<gene>
    <name evidence="3" type="ORF">BC008_24645</name>
</gene>
<evidence type="ECO:0000313" key="4">
    <source>
        <dbReference type="Proteomes" id="UP000053372"/>
    </source>
</evidence>
<organism evidence="3 4">
    <name type="scientific">Mastigocoleus testarum BC008</name>
    <dbReference type="NCBI Taxonomy" id="371196"/>
    <lineage>
        <taxon>Bacteria</taxon>
        <taxon>Bacillati</taxon>
        <taxon>Cyanobacteriota</taxon>
        <taxon>Cyanophyceae</taxon>
        <taxon>Nostocales</taxon>
        <taxon>Hapalosiphonaceae</taxon>
        <taxon>Mastigocoleus</taxon>
    </lineage>
</organism>
<dbReference type="InterPro" id="IPR052216">
    <property type="entry name" value="CRISPR_Csm3_endoribonuclease"/>
</dbReference>
<feature type="domain" description="CRISPR type III-associated protein" evidence="2">
    <location>
        <begin position="154"/>
        <end position="337"/>
    </location>
</feature>
<keyword evidence="1" id="KW-0051">Antiviral defense</keyword>
<comment type="caution">
    <text evidence="3">The sequence shown here is derived from an EMBL/GenBank/DDBJ whole genome shotgun (WGS) entry which is preliminary data.</text>
</comment>
<dbReference type="EMBL" id="LMTZ01000099">
    <property type="protein sequence ID" value="KST66165.1"/>
    <property type="molecule type" value="Genomic_DNA"/>
</dbReference>
<reference evidence="3 4" key="1">
    <citation type="journal article" date="2015" name="Genome Announc.">
        <title>Draft Genome of the Euendolithic (true boring) Cyanobacterium Mastigocoleus testarum strain BC008.</title>
        <authorList>
            <person name="Guida B.S."/>
            <person name="Garcia-Pichel F."/>
        </authorList>
    </citation>
    <scope>NUCLEOTIDE SEQUENCE [LARGE SCALE GENOMIC DNA]</scope>
    <source>
        <strain evidence="3 4">BC008</strain>
    </source>
</reference>
<dbReference type="CDD" id="cd09726">
    <property type="entry name" value="RAMP_I_III"/>
    <property type="match status" value="1"/>
</dbReference>
<dbReference type="PANTHER" id="PTHR35579:SF3">
    <property type="entry name" value="CRISPR SYSTEM CMS ENDORIBONUCLEASE CSM3"/>
    <property type="match status" value="1"/>
</dbReference>
<evidence type="ECO:0000256" key="1">
    <source>
        <dbReference type="ARBA" id="ARBA00023118"/>
    </source>
</evidence>
<keyword evidence="4" id="KW-1185">Reference proteome</keyword>